<proteinExistence type="predicted"/>
<protein>
    <recommendedName>
        <fullName evidence="3">ParB/Sulfiredoxin domain-containing protein</fullName>
    </recommendedName>
</protein>
<evidence type="ECO:0000313" key="1">
    <source>
        <dbReference type="EMBL" id="MDT0608851.1"/>
    </source>
</evidence>
<reference evidence="1" key="1">
    <citation type="submission" date="2024-05" db="EMBL/GenBank/DDBJ databases">
        <title>30 novel species of actinomycetes from the DSMZ collection.</title>
        <authorList>
            <person name="Nouioui I."/>
        </authorList>
    </citation>
    <scope>NUCLEOTIDE SEQUENCE</scope>
    <source>
        <strain evidence="1">DSM 40712</strain>
    </source>
</reference>
<gene>
    <name evidence="1" type="ORF">RM812_01115</name>
</gene>
<sequence>MAIWTGTMPTAKLNDRQIRPSEYHKWEHARRQFARGRDRATVDAYKAELVANGGRLKTPIRLSIDDRTHEVAIGDGHHRCIALMELGIADFAFTWGWRRTFTNTTDHRPFPTGVL</sequence>
<dbReference type="RefSeq" id="WP_311570440.1">
    <property type="nucleotide sequence ID" value="NZ_JAVRFH010000001.1"/>
</dbReference>
<name>A0ABU3AIY8_9ACTN</name>
<evidence type="ECO:0000313" key="2">
    <source>
        <dbReference type="Proteomes" id="UP001180724"/>
    </source>
</evidence>
<comment type="caution">
    <text evidence="1">The sequence shown here is derived from an EMBL/GenBank/DDBJ whole genome shotgun (WGS) entry which is preliminary data.</text>
</comment>
<organism evidence="1 2">
    <name type="scientific">Streptomyces lancefieldiae</name>
    <dbReference type="NCBI Taxonomy" id="3075520"/>
    <lineage>
        <taxon>Bacteria</taxon>
        <taxon>Bacillati</taxon>
        <taxon>Actinomycetota</taxon>
        <taxon>Actinomycetes</taxon>
        <taxon>Kitasatosporales</taxon>
        <taxon>Streptomycetaceae</taxon>
        <taxon>Streptomyces</taxon>
    </lineage>
</organism>
<evidence type="ECO:0008006" key="3">
    <source>
        <dbReference type="Google" id="ProtNLM"/>
    </source>
</evidence>
<accession>A0ABU3AIY8</accession>
<keyword evidence="2" id="KW-1185">Reference proteome</keyword>
<dbReference type="Proteomes" id="UP001180724">
    <property type="component" value="Unassembled WGS sequence"/>
</dbReference>
<dbReference type="EMBL" id="JAVRFH010000001">
    <property type="protein sequence ID" value="MDT0608851.1"/>
    <property type="molecule type" value="Genomic_DNA"/>
</dbReference>